<evidence type="ECO:0000313" key="2">
    <source>
        <dbReference type="Proteomes" id="UP001253545"/>
    </source>
</evidence>
<dbReference type="Proteomes" id="UP001253545">
    <property type="component" value="Unassembled WGS sequence"/>
</dbReference>
<dbReference type="EMBL" id="JAVRHX010000007">
    <property type="protein sequence ID" value="MDT0596479.1"/>
    <property type="molecule type" value="Genomic_DNA"/>
</dbReference>
<keyword evidence="2" id="KW-1185">Reference proteome</keyword>
<protein>
    <recommendedName>
        <fullName evidence="3">Major tail protein</fullName>
    </recommendedName>
</protein>
<reference evidence="1 2" key="1">
    <citation type="submission" date="2023-09" db="EMBL/GenBank/DDBJ databases">
        <authorList>
            <person name="Rey-Velasco X."/>
        </authorList>
    </citation>
    <scope>NUCLEOTIDE SEQUENCE [LARGE SCALE GENOMIC DNA]</scope>
    <source>
        <strain evidence="1 2">P117</strain>
    </source>
</reference>
<dbReference type="RefSeq" id="WP_311370003.1">
    <property type="nucleotide sequence ID" value="NZ_JAVRHX010000007.1"/>
</dbReference>
<evidence type="ECO:0008006" key="3">
    <source>
        <dbReference type="Google" id="ProtNLM"/>
    </source>
</evidence>
<sequence length="208" mass="23266">MNKTLEALNELSLGNACTIDADRDAKLMECIDFESRGIWMATTPVSKGDFKKITDMPTGFVLTGLATPSYDYCLFRRSTLDKTTVTLKSFAGYDWVQNAYVEDMEDAEKDGLPKKGLIDKDHVLAFDAGRTLKVMTIGTNDYVEVVGSGRNDDQLEFPEGATLREIKLKTPLILELPQPTTVYFWFPAKGQETRSFQGPVALPNEYKN</sequence>
<evidence type="ECO:0000313" key="1">
    <source>
        <dbReference type="EMBL" id="MDT0596479.1"/>
    </source>
</evidence>
<name>A0ABU2ZY18_9ALTE</name>
<gene>
    <name evidence="1" type="ORF">RM552_16610</name>
</gene>
<proteinExistence type="predicted"/>
<comment type="caution">
    <text evidence="1">The sequence shown here is derived from an EMBL/GenBank/DDBJ whole genome shotgun (WGS) entry which is preliminary data.</text>
</comment>
<accession>A0ABU2ZY18</accession>
<organism evidence="1 2">
    <name type="scientific">Glaciecola petra</name>
    <dbReference type="NCBI Taxonomy" id="3075602"/>
    <lineage>
        <taxon>Bacteria</taxon>
        <taxon>Pseudomonadati</taxon>
        <taxon>Pseudomonadota</taxon>
        <taxon>Gammaproteobacteria</taxon>
        <taxon>Alteromonadales</taxon>
        <taxon>Alteromonadaceae</taxon>
        <taxon>Glaciecola</taxon>
    </lineage>
</organism>